<comment type="caution">
    <text evidence="1">The sequence shown here is derived from an EMBL/GenBank/DDBJ whole genome shotgun (WGS) entry which is preliminary data.</text>
</comment>
<organism evidence="1 2">
    <name type="scientific">Trichothecium roseum</name>
    <dbReference type="NCBI Taxonomy" id="47278"/>
    <lineage>
        <taxon>Eukaryota</taxon>
        <taxon>Fungi</taxon>
        <taxon>Dikarya</taxon>
        <taxon>Ascomycota</taxon>
        <taxon>Pezizomycotina</taxon>
        <taxon>Sordariomycetes</taxon>
        <taxon>Hypocreomycetidae</taxon>
        <taxon>Hypocreales</taxon>
        <taxon>Hypocreales incertae sedis</taxon>
        <taxon>Trichothecium</taxon>
    </lineage>
</organism>
<sequence length="552" mass="58958">MESRGSDSAAAMSASSIRPSSADEKASSPIMEYHHYRHHHGHDASHPTPAYPPSYDSPPSSDAGTGEVREQQQQDGQVLSEAYRKVDWTIMPLMFLCYLLQFLDKVIINYANIMGLQRDLSLHGDDFSWMATIFFVGYAVAELPQGYLLQRFPIARVLGINVILWGVVVCCTAAVQDFAGAAVLRAILGVLEAVVTPALIVITSQWYARDQATPRTGVWYCGLGAGQIIGGLISWAAQHGSAGGSFPSWRIMFVSVGAFNVGVGAAVVLFLPSTIRAARFLSEAEKQAIEASLARDRLAGGSGEERNVFRKEDLWEALCDLQVWLLFLNTVLIVIPSGIITTFSATLIHSFGYDAKASALLNMPSGVVSIAATIGGTYAIRERFPRWLGICALLVPTMAGAGLMSFAGSSKASALAGIYLINFDVAPLALIYALAGANAAGYTKRVATSALVSIAFSLANIIGPQTFRTADAPGYMPAKMTVFAVCGASIVVTVLLRLLYGARNGRKEAAAAAASDTCEEVDCDSMQAEVGQADSGEGCWTDRTNPGFRYVY</sequence>
<gene>
    <name evidence="1" type="ORF">N3K66_003747</name>
</gene>
<accession>A0ACC0V623</accession>
<dbReference type="EMBL" id="CM047942">
    <property type="protein sequence ID" value="KAI9901930.1"/>
    <property type="molecule type" value="Genomic_DNA"/>
</dbReference>
<evidence type="ECO:0000313" key="1">
    <source>
        <dbReference type="EMBL" id="KAI9901930.1"/>
    </source>
</evidence>
<name>A0ACC0V623_9HYPO</name>
<evidence type="ECO:0000313" key="2">
    <source>
        <dbReference type="Proteomes" id="UP001163324"/>
    </source>
</evidence>
<proteinExistence type="predicted"/>
<dbReference type="Proteomes" id="UP001163324">
    <property type="component" value="Chromosome 3"/>
</dbReference>
<keyword evidence="2" id="KW-1185">Reference proteome</keyword>
<reference evidence="1" key="1">
    <citation type="submission" date="2022-10" db="EMBL/GenBank/DDBJ databases">
        <title>Complete Genome of Trichothecium roseum strain YXFP-22015, a Plant Pathogen Isolated from Citrus.</title>
        <authorList>
            <person name="Wang Y."/>
            <person name="Zhu L."/>
        </authorList>
    </citation>
    <scope>NUCLEOTIDE SEQUENCE</scope>
    <source>
        <strain evidence="1">YXFP-22015</strain>
    </source>
</reference>
<protein>
    <submittedName>
        <fullName evidence="1">Uncharacterized protein</fullName>
    </submittedName>
</protein>